<feature type="transmembrane region" description="Helical" evidence="1">
    <location>
        <begin position="6"/>
        <end position="24"/>
    </location>
</feature>
<name>A0A974ZZT1_9BACT</name>
<keyword evidence="1" id="KW-1133">Transmembrane helix</keyword>
<sequence length="154" mass="17862">MKTAEIIFGIFFTAAIFGPLFYLYHWSNRRKTKMVNALQSLAKIHSLQLSEKEVWNDKGLGYDISKKSLIYIAIQNQIVTEKYISILDVHEIKIITNRDVVTIQFLKHNREAINLEIFNTLFDEPLNGGYHLLLAKKWVDLLNKDIKTLPKKAA</sequence>
<dbReference type="KEGG" id="fuv:JR347_12855"/>
<evidence type="ECO:0000313" key="2">
    <source>
        <dbReference type="EMBL" id="QSE96486.1"/>
    </source>
</evidence>
<evidence type="ECO:0000256" key="1">
    <source>
        <dbReference type="SAM" id="Phobius"/>
    </source>
</evidence>
<keyword evidence="1" id="KW-0472">Membrane</keyword>
<reference evidence="2" key="1">
    <citation type="submission" date="2021-02" db="EMBL/GenBank/DDBJ databases">
        <title>Fulvivirga sp. S481 isolated from sea water.</title>
        <authorList>
            <person name="Bae S.S."/>
            <person name="Baek K."/>
        </authorList>
    </citation>
    <scope>NUCLEOTIDE SEQUENCE</scope>
    <source>
        <strain evidence="2">S481</strain>
    </source>
</reference>
<proteinExistence type="predicted"/>
<dbReference type="AlphaFoldDB" id="A0A974ZZT1"/>
<dbReference type="EMBL" id="CP070608">
    <property type="protein sequence ID" value="QSE96486.1"/>
    <property type="molecule type" value="Genomic_DNA"/>
</dbReference>
<keyword evidence="1" id="KW-0812">Transmembrane</keyword>
<evidence type="ECO:0000313" key="3">
    <source>
        <dbReference type="Proteomes" id="UP000662783"/>
    </source>
</evidence>
<organism evidence="2 3">
    <name type="scientific">Fulvivirga lutea</name>
    <dbReference type="NCBI Taxonomy" id="2810512"/>
    <lineage>
        <taxon>Bacteria</taxon>
        <taxon>Pseudomonadati</taxon>
        <taxon>Bacteroidota</taxon>
        <taxon>Cytophagia</taxon>
        <taxon>Cytophagales</taxon>
        <taxon>Fulvivirgaceae</taxon>
        <taxon>Fulvivirga</taxon>
    </lineage>
</organism>
<gene>
    <name evidence="2" type="ORF">JR347_12855</name>
</gene>
<dbReference type="Proteomes" id="UP000662783">
    <property type="component" value="Chromosome"/>
</dbReference>
<keyword evidence="3" id="KW-1185">Reference proteome</keyword>
<accession>A0A974ZZT1</accession>
<protein>
    <submittedName>
        <fullName evidence="2">Uncharacterized protein</fullName>
    </submittedName>
</protein>
<dbReference type="RefSeq" id="WP_205721002.1">
    <property type="nucleotide sequence ID" value="NZ_CP070608.1"/>
</dbReference>